<dbReference type="EMBL" id="QGDT01000010">
    <property type="protein sequence ID" value="PWJ56821.1"/>
    <property type="molecule type" value="Genomic_DNA"/>
</dbReference>
<evidence type="ECO:0000313" key="8">
    <source>
        <dbReference type="Proteomes" id="UP000245880"/>
    </source>
</evidence>
<dbReference type="GO" id="GO:0006412">
    <property type="term" value="P:translation"/>
    <property type="evidence" value="ECO:0007669"/>
    <property type="project" value="UniProtKB-UniRule"/>
</dbReference>
<keyword evidence="8" id="KW-1185">Reference proteome</keyword>
<protein>
    <recommendedName>
        <fullName evidence="4 5">Large ribosomal subunit protein bL19</fullName>
    </recommendedName>
</protein>
<comment type="function">
    <text evidence="5 6">This protein is located at the 30S-50S ribosomal subunit interface and may play a role in the structure and function of the aminoacyl-tRNA binding site.</text>
</comment>
<evidence type="ECO:0000256" key="3">
    <source>
        <dbReference type="ARBA" id="ARBA00023274"/>
    </source>
</evidence>
<dbReference type="HAMAP" id="MF_00402">
    <property type="entry name" value="Ribosomal_bL19"/>
    <property type="match status" value="1"/>
</dbReference>
<organism evidence="7 8">
    <name type="scientific">Dyadobacter jejuensis</name>
    <dbReference type="NCBI Taxonomy" id="1082580"/>
    <lineage>
        <taxon>Bacteria</taxon>
        <taxon>Pseudomonadati</taxon>
        <taxon>Bacteroidota</taxon>
        <taxon>Cytophagia</taxon>
        <taxon>Cytophagales</taxon>
        <taxon>Spirosomataceae</taxon>
        <taxon>Dyadobacter</taxon>
    </lineage>
</organism>
<keyword evidence="2 5" id="KW-0689">Ribosomal protein</keyword>
<evidence type="ECO:0000256" key="5">
    <source>
        <dbReference type="HAMAP-Rule" id="MF_00402"/>
    </source>
</evidence>
<dbReference type="Pfam" id="PF01245">
    <property type="entry name" value="Ribosomal_L19"/>
    <property type="match status" value="1"/>
</dbReference>
<dbReference type="InterPro" id="IPR001857">
    <property type="entry name" value="Ribosomal_bL19"/>
</dbReference>
<comment type="caution">
    <text evidence="7">The sequence shown here is derived from an EMBL/GenBank/DDBJ whole genome shotgun (WGS) entry which is preliminary data.</text>
</comment>
<dbReference type="FunFam" id="2.30.30.790:FF:000001">
    <property type="entry name" value="50S ribosomal protein L19"/>
    <property type="match status" value="1"/>
</dbReference>
<dbReference type="AlphaFoldDB" id="A0A316AGR6"/>
<reference evidence="7 8" key="1">
    <citation type="submission" date="2018-03" db="EMBL/GenBank/DDBJ databases">
        <title>Genomic Encyclopedia of Archaeal and Bacterial Type Strains, Phase II (KMG-II): from individual species to whole genera.</title>
        <authorList>
            <person name="Goeker M."/>
        </authorList>
    </citation>
    <scope>NUCLEOTIDE SEQUENCE [LARGE SCALE GENOMIC DNA]</scope>
    <source>
        <strain evidence="7 8">DSM 100346</strain>
    </source>
</reference>
<dbReference type="InterPro" id="IPR008991">
    <property type="entry name" value="Translation_prot_SH3-like_sf"/>
</dbReference>
<gene>
    <name evidence="5" type="primary">rplS</name>
    <name evidence="7" type="ORF">CLV98_110132</name>
</gene>
<dbReference type="PANTHER" id="PTHR15680">
    <property type="entry name" value="RIBOSOMAL PROTEIN L19"/>
    <property type="match status" value="1"/>
</dbReference>
<evidence type="ECO:0000256" key="4">
    <source>
        <dbReference type="ARBA" id="ARBA00035171"/>
    </source>
</evidence>
<sequence length="143" mass="16502">MKGRHLFRWEQAIYFNFIKAFVMSELIKLVEATIENRKSEYPAFGAGDTINVHVKIREGGKERIQQFQGTVIQRRNANSTGETFTVRKISNGIGVERVFPILSPSIAKIELLRRGKVRRARLYFLRGRQGKAARIKELKKPTK</sequence>
<dbReference type="Proteomes" id="UP000245880">
    <property type="component" value="Unassembled WGS sequence"/>
</dbReference>
<dbReference type="GO" id="GO:0003735">
    <property type="term" value="F:structural constituent of ribosome"/>
    <property type="evidence" value="ECO:0007669"/>
    <property type="project" value="InterPro"/>
</dbReference>
<evidence type="ECO:0000256" key="1">
    <source>
        <dbReference type="ARBA" id="ARBA00005781"/>
    </source>
</evidence>
<evidence type="ECO:0000313" key="7">
    <source>
        <dbReference type="EMBL" id="PWJ56821.1"/>
    </source>
</evidence>
<proteinExistence type="inferred from homology"/>
<dbReference type="PROSITE" id="PS01015">
    <property type="entry name" value="RIBOSOMAL_L19"/>
    <property type="match status" value="1"/>
</dbReference>
<evidence type="ECO:0000256" key="6">
    <source>
        <dbReference type="RuleBase" id="RU000559"/>
    </source>
</evidence>
<dbReference type="GO" id="GO:0022625">
    <property type="term" value="C:cytosolic large ribosomal subunit"/>
    <property type="evidence" value="ECO:0007669"/>
    <property type="project" value="TreeGrafter"/>
</dbReference>
<dbReference type="PANTHER" id="PTHR15680:SF9">
    <property type="entry name" value="LARGE RIBOSOMAL SUBUNIT PROTEIN BL19M"/>
    <property type="match status" value="1"/>
</dbReference>
<dbReference type="PIRSF" id="PIRSF002191">
    <property type="entry name" value="Ribosomal_L19"/>
    <property type="match status" value="1"/>
</dbReference>
<dbReference type="NCBIfam" id="TIGR01024">
    <property type="entry name" value="rplS_bact"/>
    <property type="match status" value="1"/>
</dbReference>
<comment type="similarity">
    <text evidence="1 5 6">Belongs to the bacterial ribosomal protein bL19 family.</text>
</comment>
<dbReference type="InterPro" id="IPR038657">
    <property type="entry name" value="Ribosomal_bL19_sf"/>
</dbReference>
<dbReference type="SUPFAM" id="SSF50104">
    <property type="entry name" value="Translation proteins SH3-like domain"/>
    <property type="match status" value="1"/>
</dbReference>
<dbReference type="InterPro" id="IPR018257">
    <property type="entry name" value="Ribosomal_bL19_CS"/>
</dbReference>
<accession>A0A316AGR6</accession>
<keyword evidence="3 5" id="KW-0687">Ribonucleoprotein</keyword>
<evidence type="ECO:0000256" key="2">
    <source>
        <dbReference type="ARBA" id="ARBA00022980"/>
    </source>
</evidence>
<dbReference type="PRINTS" id="PR00061">
    <property type="entry name" value="RIBOSOMALL19"/>
</dbReference>
<name>A0A316AGR6_9BACT</name>
<dbReference type="Gene3D" id="2.30.30.790">
    <property type="match status" value="1"/>
</dbReference>